<dbReference type="InterPro" id="IPR038332">
    <property type="entry name" value="PPE_sf"/>
</dbReference>
<dbReference type="Proteomes" id="UP001229651">
    <property type="component" value="Unassembled WGS sequence"/>
</dbReference>
<protein>
    <recommendedName>
        <fullName evidence="3">PE-PGRS family protein</fullName>
    </recommendedName>
</protein>
<dbReference type="EMBL" id="JAUSUT010000001">
    <property type="protein sequence ID" value="MDQ0382344.1"/>
    <property type="molecule type" value="Genomic_DNA"/>
</dbReference>
<sequence>MNQVPEPVRRYESYSHEAMAAEVADGNDPATAGQIGEQWAGLAARMREAAQVLGAISGQAGEAFAGPAGEALRATLAKARNWSGHASELSLAVSDAVGRQAGIAARARDEMPPPVVYDPVAMIREAATGGDLAALAGLSEAMERRRAAAEEARQKAIDVLNSRDAALRESVPGRFFDEPPELGER</sequence>
<reference evidence="1 2" key="1">
    <citation type="submission" date="2023-07" db="EMBL/GenBank/DDBJ databases">
        <title>Sequencing the genomes of 1000 actinobacteria strains.</title>
        <authorList>
            <person name="Klenk H.-P."/>
        </authorList>
    </citation>
    <scope>NUCLEOTIDE SEQUENCE [LARGE SCALE GENOMIC DNA]</scope>
    <source>
        <strain evidence="1 2">DSM 45805</strain>
    </source>
</reference>
<keyword evidence="2" id="KW-1185">Reference proteome</keyword>
<accession>A0ABU0F4S2</accession>
<evidence type="ECO:0008006" key="3">
    <source>
        <dbReference type="Google" id="ProtNLM"/>
    </source>
</evidence>
<dbReference type="Gene3D" id="1.20.1260.20">
    <property type="entry name" value="PPE superfamily"/>
    <property type="match status" value="1"/>
</dbReference>
<evidence type="ECO:0000313" key="2">
    <source>
        <dbReference type="Proteomes" id="UP001229651"/>
    </source>
</evidence>
<dbReference type="RefSeq" id="WP_306997452.1">
    <property type="nucleotide sequence ID" value="NZ_JAUSUT010000001.1"/>
</dbReference>
<gene>
    <name evidence="1" type="ORF">FB470_006338</name>
</gene>
<evidence type="ECO:0000313" key="1">
    <source>
        <dbReference type="EMBL" id="MDQ0382344.1"/>
    </source>
</evidence>
<comment type="caution">
    <text evidence="1">The sequence shown here is derived from an EMBL/GenBank/DDBJ whole genome shotgun (WGS) entry which is preliminary data.</text>
</comment>
<organism evidence="1 2">
    <name type="scientific">Amycolatopsis thermophila</name>
    <dbReference type="NCBI Taxonomy" id="206084"/>
    <lineage>
        <taxon>Bacteria</taxon>
        <taxon>Bacillati</taxon>
        <taxon>Actinomycetota</taxon>
        <taxon>Actinomycetes</taxon>
        <taxon>Pseudonocardiales</taxon>
        <taxon>Pseudonocardiaceae</taxon>
        <taxon>Amycolatopsis</taxon>
    </lineage>
</organism>
<proteinExistence type="predicted"/>
<name>A0ABU0F4S2_9PSEU</name>